<name>A0ABR4NVL7_9SACH</name>
<evidence type="ECO:0000313" key="2">
    <source>
        <dbReference type="EMBL" id="KAL3232716.1"/>
    </source>
</evidence>
<feature type="region of interest" description="Disordered" evidence="1">
    <location>
        <begin position="277"/>
        <end position="304"/>
    </location>
</feature>
<gene>
    <name evidence="2" type="ORF">RNJ44_04632</name>
</gene>
<dbReference type="InterPro" id="IPR035187">
    <property type="entry name" value="Mpm1"/>
</dbReference>
<proteinExistence type="predicted"/>
<feature type="compositionally biased region" description="Polar residues" evidence="1">
    <location>
        <begin position="293"/>
        <end position="304"/>
    </location>
</feature>
<organism evidence="2 3">
    <name type="scientific">Nakaseomyces bracarensis</name>
    <dbReference type="NCBI Taxonomy" id="273131"/>
    <lineage>
        <taxon>Eukaryota</taxon>
        <taxon>Fungi</taxon>
        <taxon>Dikarya</taxon>
        <taxon>Ascomycota</taxon>
        <taxon>Saccharomycotina</taxon>
        <taxon>Saccharomycetes</taxon>
        <taxon>Saccharomycetales</taxon>
        <taxon>Saccharomycetaceae</taxon>
        <taxon>Nakaseomyces</taxon>
    </lineage>
</organism>
<dbReference type="Pfam" id="PF17234">
    <property type="entry name" value="MPM1"/>
    <property type="match status" value="1"/>
</dbReference>
<protein>
    <submittedName>
        <fullName evidence="2">Mitochondrial peculiar membrane protein 1</fullName>
    </submittedName>
</protein>
<comment type="caution">
    <text evidence="2">The sequence shown here is derived from an EMBL/GenBank/DDBJ whole genome shotgun (WGS) entry which is preliminary data.</text>
</comment>
<evidence type="ECO:0000256" key="1">
    <source>
        <dbReference type="SAM" id="MobiDB-lite"/>
    </source>
</evidence>
<keyword evidence="3" id="KW-1185">Reference proteome</keyword>
<dbReference type="EMBL" id="JBEVYD010000005">
    <property type="protein sequence ID" value="KAL3232716.1"/>
    <property type="molecule type" value="Genomic_DNA"/>
</dbReference>
<feature type="compositionally biased region" description="Basic and acidic residues" evidence="1">
    <location>
        <begin position="277"/>
        <end position="291"/>
    </location>
</feature>
<sequence>MGLFNGSDNSLKELCQDNVKEENIDESLFDGGLIPESLKNSALDLYDKTGFKDVLDSGYSSILGTLKEIGSYNTNLGGLVSRPRGNDPIEPGITGLYHYGTPNATQYKECTDVEGLSVWDTKGWWRCLFPQQVIESRLGKSKEGHKVIEEILTKEKVEKDKSNKYGVFFPDWSLYMKWRVYMNQLIEERREKEISSKKNDDLKDWAYDFYQDRDKTPEDIMMNKSLVGLEKSSSSPQVIGKSEYVTMQSTPDGKEEIKQLKTYYNNGTTSIESIKKVYPKDGGKPRVERTVRTVPSSSEGRGGF</sequence>
<reference evidence="2 3" key="1">
    <citation type="submission" date="2024-05" db="EMBL/GenBank/DDBJ databases">
        <title>Long read based assembly of the Candida bracarensis genome reveals expanded adhesin content.</title>
        <authorList>
            <person name="Marcet-Houben M."/>
            <person name="Ksiezopolska E."/>
            <person name="Gabaldon T."/>
        </authorList>
    </citation>
    <scope>NUCLEOTIDE SEQUENCE [LARGE SCALE GENOMIC DNA]</scope>
    <source>
        <strain evidence="2 3">CBM6</strain>
    </source>
</reference>
<dbReference type="Proteomes" id="UP001623330">
    <property type="component" value="Unassembled WGS sequence"/>
</dbReference>
<accession>A0ABR4NVL7</accession>
<evidence type="ECO:0000313" key="3">
    <source>
        <dbReference type="Proteomes" id="UP001623330"/>
    </source>
</evidence>